<reference evidence="9 10" key="1">
    <citation type="submission" date="2017-11" db="EMBL/GenBank/DDBJ databases">
        <title>Evolution of Phototrophy in the Chloroflexi Phylum Driven by Horizontal Gene Transfer.</title>
        <authorList>
            <person name="Ward L.M."/>
            <person name="Hemp J."/>
            <person name="Shih P.M."/>
            <person name="Mcglynn S.E."/>
            <person name="Fischer W."/>
        </authorList>
    </citation>
    <scope>NUCLEOTIDE SEQUENCE [LARGE SCALE GENOMIC DNA]</scope>
    <source>
        <strain evidence="9">CP1_1M</strain>
    </source>
</reference>
<evidence type="ECO:0000256" key="5">
    <source>
        <dbReference type="ARBA" id="ARBA00023136"/>
    </source>
</evidence>
<dbReference type="Proteomes" id="UP000228947">
    <property type="component" value="Unassembled WGS sequence"/>
</dbReference>
<protein>
    <recommendedName>
        <fullName evidence="6">NADH-quinone oxidoreductase subunit N</fullName>
        <ecNumber evidence="6">7.1.1.-</ecNumber>
    </recommendedName>
    <alternativeName>
        <fullName evidence="6">NADH dehydrogenase I subunit N</fullName>
    </alternativeName>
    <alternativeName>
        <fullName evidence="6">NDH-1 subunit N</fullName>
    </alternativeName>
</protein>
<evidence type="ECO:0000256" key="2">
    <source>
        <dbReference type="ARBA" id="ARBA00022475"/>
    </source>
</evidence>
<dbReference type="GO" id="GO:0012505">
    <property type="term" value="C:endomembrane system"/>
    <property type="evidence" value="ECO:0007669"/>
    <property type="project" value="UniProtKB-SubCell"/>
</dbReference>
<feature type="domain" description="NADH:quinone oxidoreductase/Mrp antiporter transmembrane" evidence="8">
    <location>
        <begin position="136"/>
        <end position="444"/>
    </location>
</feature>
<dbReference type="InterPro" id="IPR001750">
    <property type="entry name" value="ND/Mrp_TM"/>
</dbReference>
<proteinExistence type="inferred from homology"/>
<organism evidence="9 10">
    <name type="scientific">Candidatus Thermofonsia Clade 1 bacterium</name>
    <dbReference type="NCBI Taxonomy" id="2364210"/>
    <lineage>
        <taxon>Bacteria</taxon>
        <taxon>Bacillati</taxon>
        <taxon>Chloroflexota</taxon>
        <taxon>Candidatus Thermofontia</taxon>
        <taxon>Candidatus Thermofonsia Clade 1</taxon>
    </lineage>
</organism>
<sequence>METLTSTIVLNSDPTVNLLAALPAILMTVLAVASGLMDAFFPASRRREIGLIVGLSLFGIALVALLVPPPSQASQQLVLGGMFRFDGVTQIFTVITLIAAGIVCLITLDAPTIGRMGEFYAVLVVATLGGILMAGSADLIMAFLALETLSISLYILSGFLVKSPRSAEAGIKYFLFGAFTSAIMLYGFSLLYGFTGATNFYAIGERMAALSAGTPAPERLIPILIALVMTLVGFGFKLSAVPFHFWTPDVYEGAPTPVTAYISVASKAASFALFARFLIVVFQGDDPTRFWVQSVAMIALVTMTVGNLFALVQSNIKRLLAYSSIAQAGYALIGVAAIAAQPGVQPGLGIAAVAFYMAMYILTNLAAFGVVIVFVGVSGSEKISDMAGLARRNLGLALVMTVALLSLAGVPPAAGFFGKFFLFRAAVDAGLVWLALAGIVNSMIALYYYLVVIKVMFVDRGQADDQPVPVGQPMAWALGLSTLGVLLLGTFLATPIFDWAASAAKQLF</sequence>
<comment type="caution">
    <text evidence="9">The sequence shown here is derived from an EMBL/GenBank/DDBJ whole genome shotgun (WGS) entry which is preliminary data.</text>
</comment>
<name>A0A2M8Q0C9_9CHLR</name>
<dbReference type="PANTHER" id="PTHR22773">
    <property type="entry name" value="NADH DEHYDROGENASE"/>
    <property type="match status" value="1"/>
</dbReference>
<feature type="transmembrane region" description="Helical" evidence="6">
    <location>
        <begin position="430"/>
        <end position="453"/>
    </location>
</feature>
<dbReference type="EC" id="7.1.1.-" evidence="6"/>
<accession>A0A2M8Q0C9</accession>
<feature type="transmembrane region" description="Helical" evidence="6">
    <location>
        <begin position="220"/>
        <end position="246"/>
    </location>
</feature>
<feature type="transmembrane region" description="Helical" evidence="6">
    <location>
        <begin position="353"/>
        <end position="375"/>
    </location>
</feature>
<comment type="function">
    <text evidence="6">NDH-1 shuttles electrons from NADH, via FMN and iron-sulfur (Fe-S) centers, to quinones in the respiratory chain. The immediate electron acceptor for the enzyme in this species is believed to be ubiquinone. Couples the redox reaction to proton translocation (for every two electrons transferred, four hydrogen ions are translocated across the cytoplasmic membrane), and thus conserves the redox energy in a proton gradient.</text>
</comment>
<dbReference type="GO" id="GO:0005886">
    <property type="term" value="C:plasma membrane"/>
    <property type="evidence" value="ECO:0007669"/>
    <property type="project" value="UniProtKB-SubCell"/>
</dbReference>
<dbReference type="GO" id="GO:0050136">
    <property type="term" value="F:NADH dehydrogenase (quinone) (non-electrogenic) activity"/>
    <property type="evidence" value="ECO:0007669"/>
    <property type="project" value="UniProtKB-UniRule"/>
</dbReference>
<keyword evidence="4 6" id="KW-1133">Transmembrane helix</keyword>
<keyword evidence="6" id="KW-1278">Translocase</keyword>
<evidence type="ECO:0000259" key="8">
    <source>
        <dbReference type="Pfam" id="PF00361"/>
    </source>
</evidence>
<dbReference type="EMBL" id="PGTL01000002">
    <property type="protein sequence ID" value="PJF43252.1"/>
    <property type="molecule type" value="Genomic_DNA"/>
</dbReference>
<evidence type="ECO:0000256" key="1">
    <source>
        <dbReference type="ARBA" id="ARBA00004127"/>
    </source>
</evidence>
<feature type="transmembrane region" description="Helical" evidence="6">
    <location>
        <begin position="120"/>
        <end position="137"/>
    </location>
</feature>
<evidence type="ECO:0000256" key="6">
    <source>
        <dbReference type="HAMAP-Rule" id="MF_00445"/>
    </source>
</evidence>
<dbReference type="GO" id="GO:0042773">
    <property type="term" value="P:ATP synthesis coupled electron transport"/>
    <property type="evidence" value="ECO:0007669"/>
    <property type="project" value="InterPro"/>
</dbReference>
<feature type="transmembrane region" description="Helical" evidence="6">
    <location>
        <begin position="291"/>
        <end position="312"/>
    </location>
</feature>
<comment type="subunit">
    <text evidence="6">NDH-1 is composed of 14 different subunits. Subunits NuoA, H, J, K, L, M, N constitute the membrane sector of the complex.</text>
</comment>
<feature type="transmembrane region" description="Helical" evidence="6">
    <location>
        <begin position="87"/>
        <end position="108"/>
    </location>
</feature>
<feature type="transmembrane region" description="Helical" evidence="6">
    <location>
        <begin position="474"/>
        <end position="497"/>
    </location>
</feature>
<feature type="transmembrane region" description="Helical" evidence="6">
    <location>
        <begin position="319"/>
        <end position="341"/>
    </location>
</feature>
<keyword evidence="6" id="KW-0874">Quinone</keyword>
<evidence type="ECO:0000313" key="9">
    <source>
        <dbReference type="EMBL" id="PJF43252.1"/>
    </source>
</evidence>
<evidence type="ECO:0000256" key="7">
    <source>
        <dbReference type="RuleBase" id="RU000320"/>
    </source>
</evidence>
<dbReference type="InterPro" id="IPR010096">
    <property type="entry name" value="NADH-Q_OxRdtase_suN/2"/>
</dbReference>
<dbReference type="Pfam" id="PF00361">
    <property type="entry name" value="Proton_antipo_M"/>
    <property type="match status" value="1"/>
</dbReference>
<dbReference type="HAMAP" id="MF_00445">
    <property type="entry name" value="NDH1_NuoN_1"/>
    <property type="match status" value="1"/>
</dbReference>
<feature type="transmembrane region" description="Helical" evidence="6">
    <location>
        <begin position="258"/>
        <end position="279"/>
    </location>
</feature>
<keyword evidence="6" id="KW-0813">Transport</keyword>
<comment type="similarity">
    <text evidence="6">Belongs to the complex I subunit 2 family.</text>
</comment>
<keyword evidence="2 6" id="KW-1003">Cell membrane</keyword>
<comment type="subcellular location">
    <subcellularLocation>
        <location evidence="6">Cell membrane</location>
        <topology evidence="6">Multi-pass membrane protein</topology>
    </subcellularLocation>
    <subcellularLocation>
        <location evidence="1">Endomembrane system</location>
        <topology evidence="1">Multi-pass membrane protein</topology>
    </subcellularLocation>
    <subcellularLocation>
        <location evidence="7">Membrane</location>
        <topology evidence="7">Multi-pass membrane protein</topology>
    </subcellularLocation>
</comment>
<gene>
    <name evidence="6" type="primary">nuoN</name>
    <name evidence="9" type="ORF">CUN50_00710</name>
</gene>
<dbReference type="AlphaFoldDB" id="A0A2M8Q0C9"/>
<feature type="transmembrane region" description="Helical" evidence="6">
    <location>
        <begin position="143"/>
        <end position="161"/>
    </location>
</feature>
<keyword evidence="6" id="KW-0520">NAD</keyword>
<evidence type="ECO:0000256" key="3">
    <source>
        <dbReference type="ARBA" id="ARBA00022692"/>
    </source>
</evidence>
<feature type="transmembrane region" description="Helical" evidence="6">
    <location>
        <begin position="396"/>
        <end position="418"/>
    </location>
</feature>
<evidence type="ECO:0000256" key="4">
    <source>
        <dbReference type="ARBA" id="ARBA00022989"/>
    </source>
</evidence>
<dbReference type="NCBIfam" id="TIGR01770">
    <property type="entry name" value="NDH_I_N"/>
    <property type="match status" value="1"/>
</dbReference>
<feature type="transmembrane region" description="Helical" evidence="6">
    <location>
        <begin position="16"/>
        <end position="37"/>
    </location>
</feature>
<dbReference type="GO" id="GO:0048038">
    <property type="term" value="F:quinone binding"/>
    <property type="evidence" value="ECO:0007669"/>
    <property type="project" value="UniProtKB-KW"/>
</dbReference>
<feature type="transmembrane region" description="Helical" evidence="6">
    <location>
        <begin position="49"/>
        <end position="67"/>
    </location>
</feature>
<keyword evidence="3 6" id="KW-0812">Transmembrane</keyword>
<evidence type="ECO:0000313" key="10">
    <source>
        <dbReference type="Proteomes" id="UP000228947"/>
    </source>
</evidence>
<dbReference type="GO" id="GO:0008137">
    <property type="term" value="F:NADH dehydrogenase (ubiquinone) activity"/>
    <property type="evidence" value="ECO:0007669"/>
    <property type="project" value="InterPro"/>
</dbReference>
<keyword evidence="5 6" id="KW-0472">Membrane</keyword>
<keyword evidence="6" id="KW-0830">Ubiquinone</keyword>
<comment type="catalytic activity">
    <reaction evidence="6">
        <text>a quinone + NADH + 5 H(+)(in) = a quinol + NAD(+) + 4 H(+)(out)</text>
        <dbReference type="Rhea" id="RHEA:57888"/>
        <dbReference type="ChEBI" id="CHEBI:15378"/>
        <dbReference type="ChEBI" id="CHEBI:24646"/>
        <dbReference type="ChEBI" id="CHEBI:57540"/>
        <dbReference type="ChEBI" id="CHEBI:57945"/>
        <dbReference type="ChEBI" id="CHEBI:132124"/>
    </reaction>
</comment>
<feature type="transmembrane region" description="Helical" evidence="6">
    <location>
        <begin position="173"/>
        <end position="194"/>
    </location>
</feature>